<keyword evidence="8" id="KW-0624">Polysaccharide degradation</keyword>
<dbReference type="OrthoDB" id="412536at2759"/>
<dbReference type="Pfam" id="PF00150">
    <property type="entry name" value="Cellulase"/>
    <property type="match status" value="1"/>
</dbReference>
<dbReference type="SUPFAM" id="SSF51445">
    <property type="entry name" value="(Trans)glycosidases"/>
    <property type="match status" value="1"/>
</dbReference>
<dbReference type="GO" id="GO:0005576">
    <property type="term" value="C:extracellular region"/>
    <property type="evidence" value="ECO:0007669"/>
    <property type="project" value="TreeGrafter"/>
</dbReference>
<dbReference type="PIRSF" id="PIRSF001043">
    <property type="entry name" value="Endoglucanase_B"/>
    <property type="match status" value="1"/>
</dbReference>
<dbReference type="Proteomes" id="UP000192596">
    <property type="component" value="Unassembled WGS sequence"/>
</dbReference>
<dbReference type="InParanoid" id="A0A1V8SF10"/>
<evidence type="ECO:0000256" key="7">
    <source>
        <dbReference type="ARBA" id="ARBA00023316"/>
    </source>
</evidence>
<keyword evidence="2 10" id="KW-0732">Signal</keyword>
<evidence type="ECO:0000256" key="9">
    <source>
        <dbReference type="RuleBase" id="RU361153"/>
    </source>
</evidence>
<dbReference type="EMBL" id="NAJO01000053">
    <property type="protein sequence ID" value="OQN97560.1"/>
    <property type="molecule type" value="Genomic_DNA"/>
</dbReference>
<evidence type="ECO:0000259" key="11">
    <source>
        <dbReference type="Pfam" id="PF00150"/>
    </source>
</evidence>
<evidence type="ECO:0000259" key="12">
    <source>
        <dbReference type="Pfam" id="PF03442"/>
    </source>
</evidence>
<evidence type="ECO:0000256" key="4">
    <source>
        <dbReference type="ARBA" id="ARBA00023001"/>
    </source>
</evidence>
<evidence type="ECO:0000256" key="6">
    <source>
        <dbReference type="ARBA" id="ARBA00023295"/>
    </source>
</evidence>
<dbReference type="PANTHER" id="PTHR31297:SF41">
    <property type="entry name" value="ENDOGLUCANASE, PUTATIVE (AFU_ORTHOLOGUE AFUA_5G01830)-RELATED"/>
    <property type="match status" value="1"/>
</dbReference>
<feature type="chain" id="PRO_5012190102" description="Glycoside hydrolase family 5 domain-containing protein" evidence="10">
    <location>
        <begin position="19"/>
        <end position="572"/>
    </location>
</feature>
<dbReference type="UniPathway" id="UPA00164"/>
<evidence type="ECO:0000256" key="1">
    <source>
        <dbReference type="ARBA" id="ARBA00005641"/>
    </source>
</evidence>
<dbReference type="AlphaFoldDB" id="A0A1V8SF10"/>
<dbReference type="STRING" id="1507870.A0A1V8SF10"/>
<dbReference type="SUPFAM" id="SSF81296">
    <property type="entry name" value="E set domains"/>
    <property type="match status" value="1"/>
</dbReference>
<accession>A0A1V8SF10</accession>
<dbReference type="InterPro" id="IPR001547">
    <property type="entry name" value="Glyco_hydro_5"/>
</dbReference>
<evidence type="ECO:0000313" key="14">
    <source>
        <dbReference type="Proteomes" id="UP000192596"/>
    </source>
</evidence>
<protein>
    <recommendedName>
        <fullName evidence="15">Glycoside hydrolase family 5 domain-containing protein</fullName>
    </recommendedName>
</protein>
<keyword evidence="3 9" id="KW-0378">Hydrolase</keyword>
<dbReference type="GO" id="GO:0030245">
    <property type="term" value="P:cellulose catabolic process"/>
    <property type="evidence" value="ECO:0007669"/>
    <property type="project" value="UniProtKB-KW"/>
</dbReference>
<dbReference type="Gene3D" id="3.20.20.80">
    <property type="entry name" value="Glycosidases"/>
    <property type="match status" value="1"/>
</dbReference>
<dbReference type="InterPro" id="IPR013783">
    <property type="entry name" value="Ig-like_fold"/>
</dbReference>
<keyword evidence="6 9" id="KW-0326">Glycosidase</keyword>
<evidence type="ECO:0000256" key="10">
    <source>
        <dbReference type="SAM" id="SignalP"/>
    </source>
</evidence>
<evidence type="ECO:0000313" key="13">
    <source>
        <dbReference type="EMBL" id="OQN97560.1"/>
    </source>
</evidence>
<keyword evidence="7" id="KW-0961">Cell wall biogenesis/degradation</keyword>
<dbReference type="Gene3D" id="2.60.40.10">
    <property type="entry name" value="Immunoglobulins"/>
    <property type="match status" value="1"/>
</dbReference>
<dbReference type="GO" id="GO:0071555">
    <property type="term" value="P:cell wall organization"/>
    <property type="evidence" value="ECO:0007669"/>
    <property type="project" value="UniProtKB-KW"/>
</dbReference>
<feature type="domain" description="Glycoside hydrolase family 5" evidence="11">
    <location>
        <begin position="59"/>
        <end position="327"/>
    </location>
</feature>
<dbReference type="InterPro" id="IPR005102">
    <property type="entry name" value="Carbo-bd_X2"/>
</dbReference>
<gene>
    <name evidence="13" type="ORF">B0A48_16714</name>
</gene>
<dbReference type="InterPro" id="IPR050386">
    <property type="entry name" value="Glycosyl_hydrolase_5"/>
</dbReference>
<dbReference type="InterPro" id="IPR016282">
    <property type="entry name" value="Glyco_hydro_5_endoGlcnase_B"/>
</dbReference>
<evidence type="ECO:0000256" key="8">
    <source>
        <dbReference type="ARBA" id="ARBA00023326"/>
    </source>
</evidence>
<keyword evidence="5" id="KW-0119">Carbohydrate metabolism</keyword>
<feature type="domain" description="Carbohydrate binding X2" evidence="12">
    <location>
        <begin position="370"/>
        <end position="454"/>
    </location>
</feature>
<evidence type="ECO:0000256" key="5">
    <source>
        <dbReference type="ARBA" id="ARBA00023277"/>
    </source>
</evidence>
<dbReference type="InterPro" id="IPR017853">
    <property type="entry name" value="GH"/>
</dbReference>
<dbReference type="Pfam" id="PF03442">
    <property type="entry name" value="CBM_X2"/>
    <property type="match status" value="1"/>
</dbReference>
<keyword evidence="4" id="KW-0136">Cellulose degradation</keyword>
<dbReference type="InterPro" id="IPR014756">
    <property type="entry name" value="Ig_E-set"/>
</dbReference>
<keyword evidence="14" id="KW-1185">Reference proteome</keyword>
<dbReference type="PANTHER" id="PTHR31297">
    <property type="entry name" value="GLUCAN ENDO-1,6-BETA-GLUCOSIDASE B"/>
    <property type="match status" value="1"/>
</dbReference>
<dbReference type="GO" id="GO:0009986">
    <property type="term" value="C:cell surface"/>
    <property type="evidence" value="ECO:0007669"/>
    <property type="project" value="TreeGrafter"/>
</dbReference>
<evidence type="ECO:0000256" key="2">
    <source>
        <dbReference type="ARBA" id="ARBA00022729"/>
    </source>
</evidence>
<reference evidence="14" key="1">
    <citation type="submission" date="2017-03" db="EMBL/GenBank/DDBJ databases">
        <title>Genomes of endolithic fungi from Antarctica.</title>
        <authorList>
            <person name="Coleine C."/>
            <person name="Masonjones S."/>
            <person name="Stajich J.E."/>
        </authorList>
    </citation>
    <scope>NUCLEOTIDE SEQUENCE [LARGE SCALE GENOMIC DNA]</scope>
    <source>
        <strain evidence="14">CCFEE 5527</strain>
    </source>
</reference>
<comment type="similarity">
    <text evidence="1 9">Belongs to the glycosyl hydrolase 5 (cellulase A) family.</text>
</comment>
<comment type="caution">
    <text evidence="13">The sequence shown here is derived from an EMBL/GenBank/DDBJ whole genome shotgun (WGS) entry which is preliminary data.</text>
</comment>
<feature type="signal peptide" evidence="10">
    <location>
        <begin position="1"/>
        <end position="18"/>
    </location>
</feature>
<dbReference type="GO" id="GO:0005978">
    <property type="term" value="P:glycogen biosynthetic process"/>
    <property type="evidence" value="ECO:0007669"/>
    <property type="project" value="UniProtKB-UniPathway"/>
</dbReference>
<evidence type="ECO:0000256" key="3">
    <source>
        <dbReference type="ARBA" id="ARBA00022801"/>
    </source>
</evidence>
<sequence>MLSSTSSLVLSAIALVSALPAPDGLRPRAATCPGAFKKLSSADWVKAANPGWNLGNTLDGIPTEGSWGPAAKPADFDAVKAAGFKAVRIPVTWTDHLEADGKTVNATWLQRVSDVVDYALTRNMYAIVNVHHDSRNEFDLTATSDYTSFESLFYNLWLQIGTKLGCKSSLLAFEPINEPTGSTAAQSTELNKLNTIFLQALRDSGGFNAKRVVTLVGPGEDSVKTSQSFVRPTNITNPWAIQFHYYSPYDLIFGAWGKTTWGSDADKAALDADFAAFRGNFSDVPVVIGEWEANNLVETSARWKYFDFLQSTAKKYSFTTFLWDNSATELDRSIEKFRDPVAIDVLVAAVKGKPNAVPDSTTDGSTTQVSSAFLYHKVGTNVTDQTLTYDFNGNTLSSISAPNGNALKKGIDYTVTGSSVTYKASLLSKYITATTVAGPVASFGLKFSKGAPLTAQLVQWDVATLASNSSSAAAAASGDLAIPVTWKGINRPAAVQAVLPDGTCLVDTWTVYLPALQQCRTTYGNQWDFDSGHVIIKSGAIQAAVAAAQPVKLTFEFYPRQPGNNATYTLTV</sequence>
<organism evidence="13 14">
    <name type="scientific">Cryoendolithus antarcticus</name>
    <dbReference type="NCBI Taxonomy" id="1507870"/>
    <lineage>
        <taxon>Eukaryota</taxon>
        <taxon>Fungi</taxon>
        <taxon>Dikarya</taxon>
        <taxon>Ascomycota</taxon>
        <taxon>Pezizomycotina</taxon>
        <taxon>Dothideomycetes</taxon>
        <taxon>Dothideomycetidae</taxon>
        <taxon>Cladosporiales</taxon>
        <taxon>Cladosporiaceae</taxon>
        <taxon>Cryoendolithus</taxon>
    </lineage>
</organism>
<name>A0A1V8SF10_9PEZI</name>
<dbReference type="GO" id="GO:0008422">
    <property type="term" value="F:beta-glucosidase activity"/>
    <property type="evidence" value="ECO:0007669"/>
    <property type="project" value="TreeGrafter"/>
</dbReference>
<proteinExistence type="inferred from homology"/>
<evidence type="ECO:0008006" key="15">
    <source>
        <dbReference type="Google" id="ProtNLM"/>
    </source>
</evidence>